<evidence type="ECO:0000256" key="4">
    <source>
        <dbReference type="ARBA" id="ARBA00023235"/>
    </source>
</evidence>
<dbReference type="GO" id="GO:0006518">
    <property type="term" value="P:peptide metabolic process"/>
    <property type="evidence" value="ECO:0007669"/>
    <property type="project" value="UniProtKB-ARBA"/>
</dbReference>
<dbReference type="EMBL" id="LDZY01000004">
    <property type="protein sequence ID" value="KLU66578.1"/>
    <property type="molecule type" value="Genomic_DNA"/>
</dbReference>
<feature type="binding site" evidence="7">
    <location>
        <position position="218"/>
    </location>
    <ligand>
        <name>Mg(2+)</name>
        <dbReference type="ChEBI" id="CHEBI:18420"/>
    </ligand>
</feature>
<keyword evidence="4 8" id="KW-0413">Isomerase</keyword>
<evidence type="ECO:0000256" key="3">
    <source>
        <dbReference type="ARBA" id="ARBA00022842"/>
    </source>
</evidence>
<dbReference type="GO" id="GO:0009063">
    <property type="term" value="P:amino acid catabolic process"/>
    <property type="evidence" value="ECO:0007669"/>
    <property type="project" value="InterPro"/>
</dbReference>
<dbReference type="InterPro" id="IPR013342">
    <property type="entry name" value="Mandelate_racemase_C"/>
</dbReference>
<dbReference type="InterPro" id="IPR034603">
    <property type="entry name" value="Dipeptide_epimerase"/>
</dbReference>
<feature type="binding site" evidence="7">
    <location>
        <position position="243"/>
    </location>
    <ligand>
        <name>Mg(2+)</name>
        <dbReference type="ChEBI" id="CHEBI:18420"/>
    </ligand>
</feature>
<dbReference type="Proteomes" id="UP000036356">
    <property type="component" value="Unassembled WGS sequence"/>
</dbReference>
<evidence type="ECO:0000256" key="1">
    <source>
        <dbReference type="ARBA" id="ARBA00008031"/>
    </source>
</evidence>
<feature type="binding site" evidence="6">
    <location>
        <position position="24"/>
    </location>
    <ligand>
        <name>substrate</name>
    </ligand>
</feature>
<keyword evidence="3 7" id="KW-0460">Magnesium</keyword>
<reference evidence="10 11" key="1">
    <citation type="submission" date="2015-06" db="EMBL/GenBank/DDBJ databases">
        <title>Draft genome of the moderately acidophilic sulfate reducer Candidatus Desulfosporosinus acididurans strain M1.</title>
        <authorList>
            <person name="Poehlein A."/>
            <person name="Petzsch P."/>
            <person name="Johnson B.D."/>
            <person name="Schloemann M."/>
            <person name="Daniel R."/>
            <person name="Muehling M."/>
        </authorList>
    </citation>
    <scope>NUCLEOTIDE SEQUENCE [LARGE SCALE GENOMIC DNA]</scope>
    <source>
        <strain evidence="10 11">M1</strain>
    </source>
</reference>
<dbReference type="GO" id="GO:0016855">
    <property type="term" value="F:racemase and epimerase activity, acting on amino acids and derivatives"/>
    <property type="evidence" value="ECO:0007669"/>
    <property type="project" value="UniProtKB-UniRule"/>
</dbReference>
<dbReference type="SFLD" id="SFLDS00001">
    <property type="entry name" value="Enolase"/>
    <property type="match status" value="2"/>
</dbReference>
<evidence type="ECO:0000313" key="11">
    <source>
        <dbReference type="Proteomes" id="UP000036356"/>
    </source>
</evidence>
<feature type="domain" description="Mandelate racemase/muconate lactonizing enzyme C-terminal" evidence="9">
    <location>
        <begin position="141"/>
        <end position="239"/>
    </location>
</feature>
<dbReference type="AlphaFoldDB" id="A0A0J1FUA9"/>
<dbReference type="Pfam" id="PF13378">
    <property type="entry name" value="MR_MLE_C"/>
    <property type="match status" value="1"/>
</dbReference>
<evidence type="ECO:0000256" key="8">
    <source>
        <dbReference type="RuleBase" id="RU366006"/>
    </source>
</evidence>
<feature type="binding site" evidence="7">
    <location>
        <position position="190"/>
    </location>
    <ligand>
        <name>Mg(2+)</name>
        <dbReference type="ChEBI" id="CHEBI:18420"/>
    </ligand>
</feature>
<proteinExistence type="inferred from homology"/>
<dbReference type="SFLD" id="SFLDF00010">
    <property type="entry name" value="dipeptide_epimerase"/>
    <property type="match status" value="1"/>
</dbReference>
<comment type="cofactor">
    <cofactor evidence="7 8">
        <name>Mg(2+)</name>
        <dbReference type="ChEBI" id="CHEBI:18420"/>
    </cofactor>
    <text evidence="7 8">Binds 1 Mg(2+) ion per subunit.</text>
</comment>
<dbReference type="InterPro" id="IPR018110">
    <property type="entry name" value="Mandel_Rmase/mucon_lact_enz_CS"/>
</dbReference>
<feature type="binding site" evidence="6">
    <location>
        <position position="320"/>
    </location>
    <ligand>
        <name>substrate</name>
    </ligand>
</feature>
<dbReference type="SUPFAM" id="SSF51604">
    <property type="entry name" value="Enolase C-terminal domain-like"/>
    <property type="match status" value="1"/>
</dbReference>
<feature type="active site" description="Proton acceptor; specific for (S)-substrate epimerization" evidence="5">
    <location>
        <position position="267"/>
    </location>
</feature>
<comment type="similarity">
    <text evidence="1 8">Belongs to the mandelate racemase/muconate lactonizing enzyme family.</text>
</comment>
<comment type="caution">
    <text evidence="10">The sequence shown here is derived from an EMBL/GenBank/DDBJ whole genome shotgun (WGS) entry which is preliminary data.</text>
</comment>
<gene>
    <name evidence="10" type="ORF">DEAC_c12440</name>
</gene>
<dbReference type="Gene3D" id="3.30.390.10">
    <property type="entry name" value="Enolase-like, N-terminal domain"/>
    <property type="match status" value="1"/>
</dbReference>
<dbReference type="RefSeq" id="WP_047809146.1">
    <property type="nucleotide sequence ID" value="NZ_LDZY01000004.1"/>
</dbReference>
<dbReference type="FunFam" id="3.30.390.10:FF:000009">
    <property type="entry name" value="Hydrophobic dipeptide epimerase"/>
    <property type="match status" value="1"/>
</dbReference>
<dbReference type="Gene3D" id="3.20.20.120">
    <property type="entry name" value="Enolase-like C-terminal domain"/>
    <property type="match status" value="1"/>
</dbReference>
<sequence length="362" mass="39364">MKITDIKIGHISIPLKRPFKTALREVNSVEDVVVKVITDTGHIGYGEAPPTGVITGDTTGAIIGAIEDHIKKHLIGLDINNFEEIMLKLDKAIVKNTSAKAAVDIALYDLYGQLYNAPLYKLLGGYRKEITTDITISVNTPEEMAEDSRAAIEEGYKTLKIKVGKNTNLDIQRMKAIREAAGFAVNLRIDANQGWGAKEAIYTLRKMEDAGLNIELVEQPVPAHDFEGLKLVTDHVSIPVLADESVFSPMDALKIIQMRAADLINIKLMKTGGIHNALKICSLAEMYGVECMIGCMLESKISVTAAVHLALAKGIITKVDLDGPVLCKEDPIEGGAIFKNHQITIGDAPGLGFRTIRGVVYH</sequence>
<dbReference type="PANTHER" id="PTHR48073:SF2">
    <property type="entry name" value="O-SUCCINYLBENZOATE SYNTHASE"/>
    <property type="match status" value="1"/>
</dbReference>
<dbReference type="Pfam" id="PF02746">
    <property type="entry name" value="MR_MLE_N"/>
    <property type="match status" value="1"/>
</dbReference>
<dbReference type="InterPro" id="IPR029017">
    <property type="entry name" value="Enolase-like_N"/>
</dbReference>
<evidence type="ECO:0000256" key="7">
    <source>
        <dbReference type="PIRSR" id="PIRSR634603-3"/>
    </source>
</evidence>
<dbReference type="InterPro" id="IPR013341">
    <property type="entry name" value="Mandelate_racemase_N_dom"/>
</dbReference>
<evidence type="ECO:0000256" key="6">
    <source>
        <dbReference type="PIRSR" id="PIRSR634603-2"/>
    </source>
</evidence>
<dbReference type="SUPFAM" id="SSF54826">
    <property type="entry name" value="Enolase N-terminal domain-like"/>
    <property type="match status" value="1"/>
</dbReference>
<keyword evidence="2 7" id="KW-0479">Metal-binding</keyword>
<keyword evidence="11" id="KW-1185">Reference proteome</keyword>
<evidence type="ECO:0000256" key="2">
    <source>
        <dbReference type="ARBA" id="ARBA00022723"/>
    </source>
</evidence>
<evidence type="ECO:0000313" key="10">
    <source>
        <dbReference type="EMBL" id="KLU66578.1"/>
    </source>
</evidence>
<dbReference type="CDD" id="cd03319">
    <property type="entry name" value="L-Ala-DL-Glu_epimerase"/>
    <property type="match status" value="1"/>
</dbReference>
<evidence type="ECO:0000259" key="9">
    <source>
        <dbReference type="SMART" id="SM00922"/>
    </source>
</evidence>
<feature type="binding site" evidence="6">
    <location>
        <position position="160"/>
    </location>
    <ligand>
        <name>substrate</name>
    </ligand>
</feature>
<feature type="binding site" evidence="6">
    <location>
        <position position="295"/>
    </location>
    <ligand>
        <name>substrate</name>
    </ligand>
</feature>
<dbReference type="PANTHER" id="PTHR48073">
    <property type="entry name" value="O-SUCCINYLBENZOATE SYNTHASE-RELATED"/>
    <property type="match status" value="1"/>
</dbReference>
<accession>A0A0J1FUA9</accession>
<feature type="binding site" evidence="6">
    <location>
        <position position="135"/>
    </location>
    <ligand>
        <name>substrate</name>
    </ligand>
</feature>
<feature type="binding site" evidence="6">
    <location>
        <position position="297"/>
    </location>
    <ligand>
        <name>substrate</name>
    </ligand>
</feature>
<dbReference type="PATRIC" id="fig|476652.3.peg.1279"/>
<dbReference type="InterPro" id="IPR036849">
    <property type="entry name" value="Enolase-like_C_sf"/>
</dbReference>
<protein>
    <recommendedName>
        <fullName evidence="8">Dipeptide epimerase</fullName>
        <ecNumber evidence="8">5.1.1.-</ecNumber>
    </recommendedName>
</protein>
<dbReference type="STRING" id="476652.DEAC_c12440"/>
<feature type="active site" description="Proton acceptor; specific for (R)-substrate epimerization" evidence="5">
    <location>
        <position position="162"/>
    </location>
</feature>
<dbReference type="InterPro" id="IPR029065">
    <property type="entry name" value="Enolase_C-like"/>
</dbReference>
<dbReference type="SFLD" id="SFLDF00009">
    <property type="entry name" value="o-succinylbenzoate_synthase"/>
    <property type="match status" value="1"/>
</dbReference>
<evidence type="ECO:0000256" key="5">
    <source>
        <dbReference type="PIRSR" id="PIRSR634603-1"/>
    </source>
</evidence>
<name>A0A0J1FUA9_9FIRM</name>
<dbReference type="PROSITE" id="PS00908">
    <property type="entry name" value="MR_MLE_1"/>
    <property type="match status" value="1"/>
</dbReference>
<dbReference type="GO" id="GO:0000287">
    <property type="term" value="F:magnesium ion binding"/>
    <property type="evidence" value="ECO:0007669"/>
    <property type="project" value="UniProtKB-ARBA"/>
</dbReference>
<dbReference type="SFLD" id="SFLDG00180">
    <property type="entry name" value="muconate_cycloisomerase"/>
    <property type="match status" value="2"/>
</dbReference>
<dbReference type="SMART" id="SM00922">
    <property type="entry name" value="MR_MLE"/>
    <property type="match status" value="1"/>
</dbReference>
<feature type="binding site" evidence="6">
    <location>
        <position position="322"/>
    </location>
    <ligand>
        <name>substrate</name>
    </ligand>
</feature>
<organism evidence="10 11">
    <name type="scientific">Desulfosporosinus acididurans</name>
    <dbReference type="NCBI Taxonomy" id="476652"/>
    <lineage>
        <taxon>Bacteria</taxon>
        <taxon>Bacillati</taxon>
        <taxon>Bacillota</taxon>
        <taxon>Clostridia</taxon>
        <taxon>Eubacteriales</taxon>
        <taxon>Desulfitobacteriaceae</taxon>
        <taxon>Desulfosporosinus</taxon>
    </lineage>
</organism>
<dbReference type="EC" id="5.1.1.-" evidence="8"/>